<evidence type="ECO:0000313" key="7">
    <source>
        <dbReference type="Proteomes" id="UP001237642"/>
    </source>
</evidence>
<dbReference type="PANTHER" id="PTHR12663">
    <property type="entry name" value="ANDROGEN INDUCED INHIBITOR OF PROLIFERATION AS3 / PDS5-RELATED"/>
    <property type="match status" value="1"/>
</dbReference>
<name>A0AAD8HRM3_9APIA</name>
<keyword evidence="7" id="KW-1185">Reference proteome</keyword>
<sequence length="331" mass="39125">MYNLKIYSILQACFHFKSSKKYSISLVCASCMYAPRVKDKDVKLLVAICFYEIIRILAPNPDFSDELLKDILKLFIILVYVFGMMVSFLVHDHCFTGLDCLVLPRRPGSKPPEFADCLMDTLIRHRDKDVKLFVVICFRETIRILAPNPDFNDELLRFDFQKFTVFYDVVSLLFLPMRMYITVPHHIFLKSYSMMEPFLHFYDYERHKHDTQAAFINDFLDITRCRGKMYINCLEDFTVLFGYNKSGIYNCQDFKMIRTFTSDLQLKWCTNGTGGNEPEIIQLPWIEILLNLRLHEIDYKVSNPKINPKMKFFQLNIPTITQHWENEKAAK</sequence>
<accession>A0AAD8HRM3</accession>
<keyword evidence="2" id="KW-0227">DNA damage</keyword>
<dbReference type="PANTHER" id="PTHR12663:SF50">
    <property type="entry name" value="SISTER CHROMATID COHESION PROTEIN PDS5 HOMOLOG B"/>
    <property type="match status" value="1"/>
</dbReference>
<dbReference type="AlphaFoldDB" id="A0AAD8HRM3"/>
<feature type="transmembrane region" description="Helical" evidence="5">
    <location>
        <begin position="70"/>
        <end position="90"/>
    </location>
</feature>
<dbReference type="GO" id="GO:0005634">
    <property type="term" value="C:nucleus"/>
    <property type="evidence" value="ECO:0007669"/>
    <property type="project" value="UniProtKB-SubCell"/>
</dbReference>
<evidence type="ECO:0000256" key="4">
    <source>
        <dbReference type="ARBA" id="ARBA00023242"/>
    </source>
</evidence>
<comment type="subcellular location">
    <subcellularLocation>
        <location evidence="1">Nucleus</location>
    </subcellularLocation>
</comment>
<dbReference type="Proteomes" id="UP001237642">
    <property type="component" value="Unassembled WGS sequence"/>
</dbReference>
<dbReference type="EMBL" id="JAUIZM010000008">
    <property type="protein sequence ID" value="KAK1371618.1"/>
    <property type="molecule type" value="Genomic_DNA"/>
</dbReference>
<evidence type="ECO:0000256" key="2">
    <source>
        <dbReference type="ARBA" id="ARBA00022763"/>
    </source>
</evidence>
<protein>
    <submittedName>
        <fullName evidence="6">Uncharacterized protein</fullName>
    </submittedName>
</protein>
<keyword evidence="5" id="KW-0472">Membrane</keyword>
<keyword evidence="5" id="KW-1133">Transmembrane helix</keyword>
<proteinExistence type="predicted"/>
<keyword evidence="4" id="KW-0539">Nucleus</keyword>
<evidence type="ECO:0000256" key="5">
    <source>
        <dbReference type="SAM" id="Phobius"/>
    </source>
</evidence>
<reference evidence="6" key="1">
    <citation type="submission" date="2023-02" db="EMBL/GenBank/DDBJ databases">
        <title>Genome of toxic invasive species Heracleum sosnowskyi carries increased number of genes despite the absence of recent whole-genome duplications.</title>
        <authorList>
            <person name="Schelkunov M."/>
            <person name="Shtratnikova V."/>
            <person name="Makarenko M."/>
            <person name="Klepikova A."/>
            <person name="Omelchenko D."/>
            <person name="Novikova G."/>
            <person name="Obukhova E."/>
            <person name="Bogdanov V."/>
            <person name="Penin A."/>
            <person name="Logacheva M."/>
        </authorList>
    </citation>
    <scope>NUCLEOTIDE SEQUENCE</scope>
    <source>
        <strain evidence="6">Hsosn_3</strain>
        <tissue evidence="6">Leaf</tissue>
    </source>
</reference>
<evidence type="ECO:0000256" key="1">
    <source>
        <dbReference type="ARBA" id="ARBA00004123"/>
    </source>
</evidence>
<feature type="transmembrane region" description="Helical" evidence="5">
    <location>
        <begin position="42"/>
        <end position="58"/>
    </location>
</feature>
<dbReference type="Pfam" id="PF20168">
    <property type="entry name" value="PDS5"/>
    <property type="match status" value="2"/>
</dbReference>
<organism evidence="6 7">
    <name type="scientific">Heracleum sosnowskyi</name>
    <dbReference type="NCBI Taxonomy" id="360622"/>
    <lineage>
        <taxon>Eukaryota</taxon>
        <taxon>Viridiplantae</taxon>
        <taxon>Streptophyta</taxon>
        <taxon>Embryophyta</taxon>
        <taxon>Tracheophyta</taxon>
        <taxon>Spermatophyta</taxon>
        <taxon>Magnoliopsida</taxon>
        <taxon>eudicotyledons</taxon>
        <taxon>Gunneridae</taxon>
        <taxon>Pentapetalae</taxon>
        <taxon>asterids</taxon>
        <taxon>campanulids</taxon>
        <taxon>Apiales</taxon>
        <taxon>Apiaceae</taxon>
        <taxon>Apioideae</taxon>
        <taxon>apioid superclade</taxon>
        <taxon>Tordylieae</taxon>
        <taxon>Tordyliinae</taxon>
        <taxon>Heracleum</taxon>
    </lineage>
</organism>
<dbReference type="GO" id="GO:0006281">
    <property type="term" value="P:DNA repair"/>
    <property type="evidence" value="ECO:0007669"/>
    <property type="project" value="UniProtKB-KW"/>
</dbReference>
<dbReference type="GO" id="GO:0000785">
    <property type="term" value="C:chromatin"/>
    <property type="evidence" value="ECO:0007669"/>
    <property type="project" value="TreeGrafter"/>
</dbReference>
<reference evidence="6" key="2">
    <citation type="submission" date="2023-05" db="EMBL/GenBank/DDBJ databases">
        <authorList>
            <person name="Schelkunov M.I."/>
        </authorList>
    </citation>
    <scope>NUCLEOTIDE SEQUENCE</scope>
    <source>
        <strain evidence="6">Hsosn_3</strain>
        <tissue evidence="6">Leaf</tissue>
    </source>
</reference>
<keyword evidence="3" id="KW-0234">DNA repair</keyword>
<dbReference type="GO" id="GO:0007064">
    <property type="term" value="P:mitotic sister chromatid cohesion"/>
    <property type="evidence" value="ECO:0007669"/>
    <property type="project" value="InterPro"/>
</dbReference>
<gene>
    <name evidence="6" type="ORF">POM88_037710</name>
</gene>
<keyword evidence="5" id="KW-0812">Transmembrane</keyword>
<dbReference type="InterPro" id="IPR039776">
    <property type="entry name" value="Pds5"/>
</dbReference>
<comment type="caution">
    <text evidence="6">The sequence shown here is derived from an EMBL/GenBank/DDBJ whole genome shotgun (WGS) entry which is preliminary data.</text>
</comment>
<evidence type="ECO:0000256" key="3">
    <source>
        <dbReference type="ARBA" id="ARBA00023204"/>
    </source>
</evidence>
<evidence type="ECO:0000313" key="6">
    <source>
        <dbReference type="EMBL" id="KAK1371618.1"/>
    </source>
</evidence>